<evidence type="ECO:0000259" key="5">
    <source>
        <dbReference type="PROSITE" id="PS51017"/>
    </source>
</evidence>
<feature type="compositionally biased region" description="Gly residues" evidence="4">
    <location>
        <begin position="426"/>
        <end position="446"/>
    </location>
</feature>
<reference evidence="6 7" key="1">
    <citation type="journal article" date="2017" name="Mol. Biol. Evol.">
        <title>The 4-celled Tetrabaena socialis nuclear genome reveals the essential components for genetic control of cell number at the origin of multicellularity in the volvocine lineage.</title>
        <authorList>
            <person name="Featherston J."/>
            <person name="Arakaki Y."/>
            <person name="Hanschen E.R."/>
            <person name="Ferris P.J."/>
            <person name="Michod R.E."/>
            <person name="Olson B.J.S.C."/>
            <person name="Nozaki H."/>
            <person name="Durand P.M."/>
        </authorList>
    </citation>
    <scope>NUCLEOTIDE SEQUENCE [LARGE SCALE GENOMIC DNA]</scope>
    <source>
        <strain evidence="6 7">NIES-571</strain>
    </source>
</reference>
<feature type="compositionally biased region" description="Polar residues" evidence="4">
    <location>
        <begin position="667"/>
        <end position="676"/>
    </location>
</feature>
<dbReference type="OrthoDB" id="153872at2759"/>
<dbReference type="GO" id="GO:0005634">
    <property type="term" value="C:nucleus"/>
    <property type="evidence" value="ECO:0007669"/>
    <property type="project" value="UniProtKB-SubCell"/>
</dbReference>
<evidence type="ECO:0000313" key="7">
    <source>
        <dbReference type="Proteomes" id="UP000236333"/>
    </source>
</evidence>
<dbReference type="EMBL" id="PGGS01000031">
    <property type="protein sequence ID" value="PNH11349.1"/>
    <property type="molecule type" value="Genomic_DNA"/>
</dbReference>
<feature type="region of interest" description="Disordered" evidence="4">
    <location>
        <begin position="861"/>
        <end position="890"/>
    </location>
</feature>
<keyword evidence="2 3" id="KW-0539">Nucleus</keyword>
<dbReference type="Pfam" id="PF06203">
    <property type="entry name" value="CCT"/>
    <property type="match status" value="1"/>
</dbReference>
<dbReference type="PROSITE" id="PS51017">
    <property type="entry name" value="CCT"/>
    <property type="match status" value="1"/>
</dbReference>
<proteinExistence type="predicted"/>
<dbReference type="InterPro" id="IPR010402">
    <property type="entry name" value="CCT_domain"/>
</dbReference>
<name>A0A2J8AFQ3_9CHLO</name>
<feature type="region of interest" description="Disordered" evidence="4">
    <location>
        <begin position="419"/>
        <end position="447"/>
    </location>
</feature>
<feature type="region of interest" description="Disordered" evidence="4">
    <location>
        <begin position="633"/>
        <end position="701"/>
    </location>
</feature>
<feature type="region of interest" description="Disordered" evidence="4">
    <location>
        <begin position="231"/>
        <end position="250"/>
    </location>
</feature>
<comment type="subcellular location">
    <subcellularLocation>
        <location evidence="1 3">Nucleus</location>
    </subcellularLocation>
</comment>
<gene>
    <name evidence="6" type="ORF">TSOC_001748</name>
</gene>
<evidence type="ECO:0000256" key="4">
    <source>
        <dbReference type="SAM" id="MobiDB-lite"/>
    </source>
</evidence>
<feature type="region of interest" description="Disordered" evidence="4">
    <location>
        <begin position="265"/>
        <end position="326"/>
    </location>
</feature>
<feature type="domain" description="CCT" evidence="5">
    <location>
        <begin position="490"/>
        <end position="532"/>
    </location>
</feature>
<dbReference type="PANTHER" id="PTHR31319:SF114">
    <property type="entry name" value="OS12G0262400 PROTEIN"/>
    <property type="match status" value="1"/>
</dbReference>
<accession>A0A2J8AFQ3</accession>
<organism evidence="6 7">
    <name type="scientific">Tetrabaena socialis</name>
    <dbReference type="NCBI Taxonomy" id="47790"/>
    <lineage>
        <taxon>Eukaryota</taxon>
        <taxon>Viridiplantae</taxon>
        <taxon>Chlorophyta</taxon>
        <taxon>core chlorophytes</taxon>
        <taxon>Chlorophyceae</taxon>
        <taxon>CS clade</taxon>
        <taxon>Chlamydomonadales</taxon>
        <taxon>Tetrabaenaceae</taxon>
        <taxon>Tetrabaena</taxon>
    </lineage>
</organism>
<feature type="compositionally biased region" description="Basic residues" evidence="4">
    <location>
        <begin position="542"/>
        <end position="551"/>
    </location>
</feature>
<dbReference type="PANTHER" id="PTHR31319">
    <property type="entry name" value="ZINC FINGER PROTEIN CONSTANS-LIKE 4"/>
    <property type="match status" value="1"/>
</dbReference>
<evidence type="ECO:0000256" key="3">
    <source>
        <dbReference type="PROSITE-ProRule" id="PRU00357"/>
    </source>
</evidence>
<sequence>MDSDWLNSALAQFSPRADPVGADVELWSDDQFAGLADDIVGSLEGLPDVQEFFADSPGPGPAEVGKMLEALDMPFSGFPPAAGLSAPHPYGNHMSHAARAGPKPLRPVLESVPEGAPAQVGHPLPHPLPLAAAPSPQPTAAAACATAASGFEATSPAMAASSGSFLTCPMPEQPPAHPPPALVAAAAAAAAAWLNAAAAAPPLFPMAPGVAPAATTAAAMALPQPGPPLLPPPLPPLVGGGMRSVPSSGSLSAMMTNTLQIKREDGGEEAAQHVGVDPGPGSSGAASESGSGFSSAAPAYHPSAPPAQHQHPAPPQQQHLPLAGSVGPGGYDMKAAAAALAAAAAAAVAAGLYPASMLAGMTAGQVTKGLGYVTRPPGIGLPPPLVAQLPTTFPMGLPLPLPALPAHMTAHLMQELPGARPAAGEDAGGPGGGGGGMGGGGGGGGMRRVQSALELGAWRSMATSEDADDTPDAAGTNGSKMVGRLTTEERLERILRYRTKRNMRNFQREVKYQCRKTLADSRPRVGGRFARNNDPNSVLPHQSKKAQKQRQKPGAAGAERQDQAQEQQQQQQQQPQQQQQQQQLLQLQQALVRQHQQLQQLQRQQQQSGATGDSACSTTAAAAAAAAAAASTAGALPLPQQHQQQQPQSHLQQHHHPYHQEHQQHQSYSANSNGAGTEQHRRTTSTSTTSTTGSSDHTSGASTASTAAAAVAAAMAAAALAAGRAAAPFTTGGDGFLPQYPPLPAPLLPPTFFVAQPALSPPAKPAVAPPPLPQPRHPLPSYMFTTPSGLPYSYPMPGVPYNSPTAPHHHYSQQQHDMLPRSAAAPLPLPGAHLLPSVPLPMPQLPPLPPMGRPPYLHATAGHTPVHHHPAARPPTPPMHHHAASPAAPAGGYQYAAAGAQGTPNSAGGAECGDVPQRLDSPPLDAFFTHLHSEMGVGMGMGVPQQQQQPLGVGGGGAPGGAMCMTVDD</sequence>
<feature type="compositionally biased region" description="Low complexity" evidence="4">
    <location>
        <begin position="279"/>
        <end position="323"/>
    </location>
</feature>
<feature type="region of interest" description="Disordered" evidence="4">
    <location>
        <begin position="463"/>
        <end position="485"/>
    </location>
</feature>
<dbReference type="AlphaFoldDB" id="A0A2J8AFQ3"/>
<keyword evidence="7" id="KW-1185">Reference proteome</keyword>
<feature type="region of interest" description="Disordered" evidence="4">
    <location>
        <begin position="517"/>
        <end position="572"/>
    </location>
</feature>
<feature type="compositionally biased region" description="Low complexity" evidence="4">
    <location>
        <begin position="684"/>
        <end position="701"/>
    </location>
</feature>
<evidence type="ECO:0000256" key="2">
    <source>
        <dbReference type="ARBA" id="ARBA00023242"/>
    </source>
</evidence>
<feature type="compositionally biased region" description="Low complexity" evidence="4">
    <location>
        <begin position="633"/>
        <end position="651"/>
    </location>
</feature>
<dbReference type="Proteomes" id="UP000236333">
    <property type="component" value="Unassembled WGS sequence"/>
</dbReference>
<dbReference type="InterPro" id="IPR045281">
    <property type="entry name" value="CONSTANS-like"/>
</dbReference>
<protein>
    <submittedName>
        <fullName evidence="6">Zinc finger protein CONSTANS-LIKE 4</fullName>
    </submittedName>
</protein>
<dbReference type="GO" id="GO:0003700">
    <property type="term" value="F:DNA-binding transcription factor activity"/>
    <property type="evidence" value="ECO:0007669"/>
    <property type="project" value="TreeGrafter"/>
</dbReference>
<comment type="caution">
    <text evidence="6">The sequence shown here is derived from an EMBL/GenBank/DDBJ whole genome shotgun (WGS) entry which is preliminary data.</text>
</comment>
<evidence type="ECO:0000313" key="6">
    <source>
        <dbReference type="EMBL" id="PNH11349.1"/>
    </source>
</evidence>
<evidence type="ECO:0000256" key="1">
    <source>
        <dbReference type="ARBA" id="ARBA00004123"/>
    </source>
</evidence>